<dbReference type="EMBL" id="CP092624">
    <property type="protein sequence ID" value="UMM31744.1"/>
    <property type="molecule type" value="Genomic_DNA"/>
</dbReference>
<feature type="transmembrane region" description="Helical" evidence="19">
    <location>
        <begin position="130"/>
        <end position="150"/>
    </location>
</feature>
<dbReference type="GO" id="GO:0007608">
    <property type="term" value="P:sensory perception of smell"/>
    <property type="evidence" value="ECO:0007669"/>
    <property type="project" value="UniProtKB-KW"/>
</dbReference>
<evidence type="ECO:0000256" key="15">
    <source>
        <dbReference type="ARBA" id="ARBA00064300"/>
    </source>
</evidence>
<keyword evidence="4" id="KW-0716">Sensory transduction</keyword>
<dbReference type="Gene3D" id="1.20.1070.10">
    <property type="entry name" value="Rhodopsin 7-helix transmembrane proteins"/>
    <property type="match status" value="1"/>
</dbReference>
<keyword evidence="11" id="KW-0325">Glycoprotein</keyword>
<dbReference type="PANTHER" id="PTHR22943:SF82">
    <property type="entry name" value="SEVEN TM RECEPTOR"/>
    <property type="match status" value="1"/>
</dbReference>
<evidence type="ECO:0000256" key="5">
    <source>
        <dbReference type="ARBA" id="ARBA00022692"/>
    </source>
</evidence>
<evidence type="ECO:0000256" key="2">
    <source>
        <dbReference type="ARBA" id="ARBA00022475"/>
    </source>
</evidence>
<organism evidence="20 21">
    <name type="scientific">Caenorhabditis briggsae</name>
    <dbReference type="NCBI Taxonomy" id="6238"/>
    <lineage>
        <taxon>Eukaryota</taxon>
        <taxon>Metazoa</taxon>
        <taxon>Ecdysozoa</taxon>
        <taxon>Nematoda</taxon>
        <taxon>Chromadorea</taxon>
        <taxon>Rhabditida</taxon>
        <taxon>Rhabditina</taxon>
        <taxon>Rhabditomorpha</taxon>
        <taxon>Rhabditoidea</taxon>
        <taxon>Rhabditidae</taxon>
        <taxon>Peloderinae</taxon>
        <taxon>Caenorhabditis</taxon>
    </lineage>
</organism>
<comment type="function">
    <text evidence="13">An odorant receptor which affects chemotaxis to the volatile odorant diacetyl. Specifies AWA neuronal cell fate via the odr-7 pathway.</text>
</comment>
<comment type="similarity">
    <text evidence="14">Belongs to the nematode receptor-like protein str family.</text>
</comment>
<comment type="subunit">
    <text evidence="15">Interacts with odr-4.</text>
</comment>
<dbReference type="SUPFAM" id="SSF81321">
    <property type="entry name" value="Family A G protein-coupled receptor-like"/>
    <property type="match status" value="2"/>
</dbReference>
<evidence type="ECO:0000256" key="6">
    <source>
        <dbReference type="ARBA" id="ARBA00022725"/>
    </source>
</evidence>
<feature type="transmembrane region" description="Helical" evidence="19">
    <location>
        <begin position="421"/>
        <end position="441"/>
    </location>
</feature>
<dbReference type="FunFam" id="1.20.1070.10:FF:000128">
    <property type="entry name" value="Seven TM Receptor"/>
    <property type="match status" value="2"/>
</dbReference>
<name>A0AAE9JK19_CAEBR</name>
<gene>
    <name evidence="20" type="ORF">L5515_005814</name>
</gene>
<keyword evidence="21" id="KW-1185">Reference proteome</keyword>
<comment type="subcellular location">
    <subcellularLocation>
        <location evidence="1">Cell projection</location>
        <location evidence="1">Cilium membrane</location>
        <topology evidence="1">Multi-pass membrane protein</topology>
    </subcellularLocation>
</comment>
<dbReference type="InterPro" id="IPR019428">
    <property type="entry name" value="7TM_GPCR_serpentine_rcpt_Str"/>
</dbReference>
<keyword evidence="5 19" id="KW-0812">Transmembrane</keyword>
<protein>
    <recommendedName>
        <fullName evidence="16">Serpentine receptor class r-10</fullName>
    </recommendedName>
    <alternativeName>
        <fullName evidence="17">Odorant response abnormal protein 10</fullName>
    </alternativeName>
    <alternativeName>
        <fullName evidence="18">Olfactory receptor 10</fullName>
    </alternativeName>
</protein>
<evidence type="ECO:0000256" key="11">
    <source>
        <dbReference type="ARBA" id="ARBA00023180"/>
    </source>
</evidence>
<keyword evidence="12" id="KW-0966">Cell projection</keyword>
<keyword evidence="6" id="KW-0552">Olfaction</keyword>
<feature type="transmembrane region" description="Helical" evidence="19">
    <location>
        <begin position="535"/>
        <end position="563"/>
    </location>
</feature>
<feature type="transmembrane region" description="Helical" evidence="19">
    <location>
        <begin position="317"/>
        <end position="334"/>
    </location>
</feature>
<evidence type="ECO:0000256" key="17">
    <source>
        <dbReference type="ARBA" id="ARBA00078653"/>
    </source>
</evidence>
<evidence type="ECO:0000256" key="9">
    <source>
        <dbReference type="ARBA" id="ARBA00023136"/>
    </source>
</evidence>
<keyword evidence="10" id="KW-0675">Receptor</keyword>
<evidence type="ECO:0000256" key="7">
    <source>
        <dbReference type="ARBA" id="ARBA00022989"/>
    </source>
</evidence>
<evidence type="ECO:0000256" key="12">
    <source>
        <dbReference type="ARBA" id="ARBA00023273"/>
    </source>
</evidence>
<feature type="transmembrane region" description="Helical" evidence="19">
    <location>
        <begin position="286"/>
        <end position="305"/>
    </location>
</feature>
<evidence type="ECO:0000256" key="16">
    <source>
        <dbReference type="ARBA" id="ARBA00067967"/>
    </source>
</evidence>
<dbReference type="GO" id="GO:0060170">
    <property type="term" value="C:ciliary membrane"/>
    <property type="evidence" value="ECO:0007669"/>
    <property type="project" value="UniProtKB-SubCell"/>
</dbReference>
<feature type="transmembrane region" description="Helical" evidence="19">
    <location>
        <begin position="6"/>
        <end position="28"/>
    </location>
</feature>
<feature type="transmembrane region" description="Helical" evidence="19">
    <location>
        <begin position="377"/>
        <end position="400"/>
    </location>
</feature>
<evidence type="ECO:0000256" key="18">
    <source>
        <dbReference type="ARBA" id="ARBA00082489"/>
    </source>
</evidence>
<evidence type="ECO:0000256" key="1">
    <source>
        <dbReference type="ARBA" id="ARBA00004272"/>
    </source>
</evidence>
<feature type="transmembrane region" description="Helical" evidence="19">
    <location>
        <begin position="84"/>
        <end position="109"/>
    </location>
</feature>
<keyword evidence="2" id="KW-1003">Cell membrane</keyword>
<reference evidence="20 21" key="1">
    <citation type="submission" date="2022-04" db="EMBL/GenBank/DDBJ databases">
        <title>Chromosome-level reference genomes for two strains of Caenorhabditis briggsae: an improved platform for comparative genomics.</title>
        <authorList>
            <person name="Stevens L."/>
            <person name="Andersen E."/>
        </authorList>
    </citation>
    <scope>NUCLEOTIDE SEQUENCE [LARGE SCALE GENOMIC DNA]</scope>
    <source>
        <strain evidence="20">VX34</strain>
        <tissue evidence="20">Whole-organism</tissue>
    </source>
</reference>
<evidence type="ECO:0000313" key="21">
    <source>
        <dbReference type="Proteomes" id="UP000829354"/>
    </source>
</evidence>
<dbReference type="PANTHER" id="PTHR22943">
    <property type="entry name" value="7-TRANSMEMBRANE DOMAIN RECEPTOR C.ELEGANS"/>
    <property type="match status" value="1"/>
</dbReference>
<evidence type="ECO:0000256" key="14">
    <source>
        <dbReference type="ARBA" id="ARBA00061678"/>
    </source>
</evidence>
<evidence type="ECO:0000256" key="10">
    <source>
        <dbReference type="ARBA" id="ARBA00023170"/>
    </source>
</evidence>
<feature type="transmembrane region" description="Helical" evidence="19">
    <location>
        <begin position="198"/>
        <end position="220"/>
    </location>
</feature>
<dbReference type="Pfam" id="PF10326">
    <property type="entry name" value="7TM_GPCR_Str"/>
    <property type="match status" value="2"/>
</dbReference>
<feature type="transmembrane region" description="Helical" evidence="19">
    <location>
        <begin position="40"/>
        <end position="64"/>
    </location>
</feature>
<dbReference type="Proteomes" id="UP000829354">
    <property type="component" value="Chromosome V"/>
</dbReference>
<feature type="transmembrane region" description="Helical" evidence="19">
    <location>
        <begin position="569"/>
        <end position="593"/>
    </location>
</feature>
<dbReference type="AlphaFoldDB" id="A0AAE9JK19"/>
<keyword evidence="7 19" id="KW-1133">Transmembrane helix</keyword>
<feature type="transmembrane region" description="Helical" evidence="19">
    <location>
        <begin position="346"/>
        <end position="365"/>
    </location>
</feature>
<feature type="transmembrane region" description="Helical" evidence="19">
    <location>
        <begin position="489"/>
        <end position="515"/>
    </location>
</feature>
<sequence>MHSLLHIVQYSGIGFAQVTNLVMLILIYNKAKGLFGSYRYLMTVFTAYSIVYTWIEMIALPLMYVHGSMFIMLVDSFLRYEKLIGLYVLSLYCASFALCISLLATQFYYRYVAVCQPHNLGKLNGFRLRLLFVPCILFFIAWFCLVFFAMKGTEEKVEYARKIILEVYEEDTSKIAFIALQFWDTDSDGSKTFRVSDWLSYSGFLSIITALPFFTMYSVVGTILSLPIFEIDIGLTANFPGSAACVYPALEPLIAMYFVKDFKNALKCKSKVEVAVANIEMQKPPYNSFFGFGLAQVTNLVMLILIHKKAKGLFGNYRHVMTVFTAYSIVYTWIEMISLPSNFDCLMPIFFHLMYDHGSMFILIIDSCLRYEKLIGHYVACLFCGSFALCISLLATQFYYRYIAVCQPSKLGKLNGWRLCLLFIPSIFFFFSWFFLVFFGMKKTEGKVEYAREIILEVYKEDISEIAFIALQFWDTDSDGSKTFRVSDWLSYLGCLSIIGSCFSTILFCAVKIYFKLKCSQNVMSSKTQELHSQLLKTLIFQTALPFFTMYSVVGTILSLPIFEIGVGLIANLCGSGACVYPALEPLIAMYFVKDFKNTLKCKSKVGIIVANIEMQKAPCNFQRSSLVLINKSLT</sequence>
<keyword evidence="3" id="KW-0145">Chemotaxis</keyword>
<dbReference type="GO" id="GO:0006935">
    <property type="term" value="P:chemotaxis"/>
    <property type="evidence" value="ECO:0007669"/>
    <property type="project" value="UniProtKB-KW"/>
</dbReference>
<evidence type="ECO:0000256" key="4">
    <source>
        <dbReference type="ARBA" id="ARBA00022606"/>
    </source>
</evidence>
<keyword evidence="8" id="KW-0969">Cilium</keyword>
<accession>A0AAE9JK19</accession>
<proteinExistence type="inferred from homology"/>
<keyword evidence="9 19" id="KW-0472">Membrane</keyword>
<evidence type="ECO:0000256" key="13">
    <source>
        <dbReference type="ARBA" id="ARBA00054965"/>
    </source>
</evidence>
<evidence type="ECO:0000256" key="8">
    <source>
        <dbReference type="ARBA" id="ARBA00023069"/>
    </source>
</evidence>
<evidence type="ECO:0000256" key="19">
    <source>
        <dbReference type="SAM" id="Phobius"/>
    </source>
</evidence>
<evidence type="ECO:0000313" key="20">
    <source>
        <dbReference type="EMBL" id="UMM31744.1"/>
    </source>
</evidence>
<evidence type="ECO:0000256" key="3">
    <source>
        <dbReference type="ARBA" id="ARBA00022500"/>
    </source>
</evidence>